<feature type="compositionally biased region" description="Polar residues" evidence="2">
    <location>
        <begin position="1"/>
        <end position="16"/>
    </location>
</feature>
<sequence>MSQQPNNESTDQQVADNTVEADQQEEASSSSDQGSWWGSWSSTIGNVVRVMNQQTNQFGQQLQKLVEEEEGDESTTPTTTEEKQVEEENGEINDNGGEANTSSLIEQTEKTIETSFKNAESTIKSFFSTISGVTSTVYAETSQLVDETVELKFVKGLATQFGKTVLNTLEEASKILYDAEESDDGIHIFVNFKELFIEYEGLKHLQEIAALAKNCNQELEKYMEERTDQEREKIEKILRELREIMIESTQFSTKEVEEKKSSYQYIANLPVGKEVIEMTNSSVELSKNAYNNLEDVLASTTEVSEMLQTSTILLEKSKAECYRSLAKLASLASNHILILSKHLMDSNNSGILPIQWKDTDSNSKDAKHVATLLRDYLLFLYSQLIEISNQYTEALKKNTQIVGIKLDEQQREKLEVRAMKMASRLHIHSDKALSIIISCDKEFLDILQYLASVWIQ</sequence>
<dbReference type="GeneID" id="8854235"/>
<dbReference type="OrthoDB" id="10258022at2759"/>
<evidence type="ECO:0000313" key="3">
    <source>
        <dbReference type="EMBL" id="EFC40079.1"/>
    </source>
</evidence>
<accession>D2VT37</accession>
<dbReference type="KEGG" id="ngr:NAEGRDRAFT_72161"/>
<organism evidence="4">
    <name type="scientific">Naegleria gruberi</name>
    <name type="common">Amoeba</name>
    <dbReference type="NCBI Taxonomy" id="5762"/>
    <lineage>
        <taxon>Eukaryota</taxon>
        <taxon>Discoba</taxon>
        <taxon>Heterolobosea</taxon>
        <taxon>Tetramitia</taxon>
        <taxon>Eutetramitia</taxon>
        <taxon>Vahlkampfiidae</taxon>
        <taxon>Naegleria</taxon>
    </lineage>
</organism>
<protein>
    <submittedName>
        <fullName evidence="3">Predicted protein</fullName>
    </submittedName>
</protein>
<dbReference type="OMA" id="YLASVWI"/>
<dbReference type="AlphaFoldDB" id="D2VT37"/>
<feature type="compositionally biased region" description="Low complexity" evidence="2">
    <location>
        <begin position="26"/>
        <end position="38"/>
    </location>
</feature>
<keyword evidence="1" id="KW-0175">Coiled coil</keyword>
<name>D2VT37_NAEGR</name>
<evidence type="ECO:0000313" key="4">
    <source>
        <dbReference type="Proteomes" id="UP000006671"/>
    </source>
</evidence>
<dbReference type="InParanoid" id="D2VT37"/>
<dbReference type="EMBL" id="GG738895">
    <property type="protein sequence ID" value="EFC40079.1"/>
    <property type="molecule type" value="Genomic_DNA"/>
</dbReference>
<evidence type="ECO:0000256" key="2">
    <source>
        <dbReference type="SAM" id="MobiDB-lite"/>
    </source>
</evidence>
<dbReference type="VEuPathDB" id="AmoebaDB:NAEGRDRAFT_72161"/>
<evidence type="ECO:0000256" key="1">
    <source>
        <dbReference type="SAM" id="Coils"/>
    </source>
</evidence>
<keyword evidence="4" id="KW-1185">Reference proteome</keyword>
<feature type="region of interest" description="Disordered" evidence="2">
    <location>
        <begin position="1"/>
        <end position="38"/>
    </location>
</feature>
<reference evidence="3 4" key="1">
    <citation type="journal article" date="2010" name="Cell">
        <title>The genome of Naegleria gruberi illuminates early eukaryotic versatility.</title>
        <authorList>
            <person name="Fritz-Laylin L.K."/>
            <person name="Prochnik S.E."/>
            <person name="Ginger M.L."/>
            <person name="Dacks J.B."/>
            <person name="Carpenter M.L."/>
            <person name="Field M.C."/>
            <person name="Kuo A."/>
            <person name="Paredez A."/>
            <person name="Chapman J."/>
            <person name="Pham J."/>
            <person name="Shu S."/>
            <person name="Neupane R."/>
            <person name="Cipriano M."/>
            <person name="Mancuso J."/>
            <person name="Tu H."/>
            <person name="Salamov A."/>
            <person name="Lindquist E."/>
            <person name="Shapiro H."/>
            <person name="Lucas S."/>
            <person name="Grigoriev I.V."/>
            <person name="Cande W.Z."/>
            <person name="Fulton C."/>
            <person name="Rokhsar D.S."/>
            <person name="Dawson S.C."/>
        </authorList>
    </citation>
    <scope>NUCLEOTIDE SEQUENCE [LARGE SCALE GENOMIC DNA]</scope>
    <source>
        <strain evidence="3 4">NEG-M</strain>
    </source>
</reference>
<dbReference type="Proteomes" id="UP000006671">
    <property type="component" value="Unassembled WGS sequence"/>
</dbReference>
<feature type="region of interest" description="Disordered" evidence="2">
    <location>
        <begin position="66"/>
        <end position="104"/>
    </location>
</feature>
<proteinExistence type="predicted"/>
<feature type="coiled-coil region" evidence="1">
    <location>
        <begin position="205"/>
        <end position="247"/>
    </location>
</feature>
<gene>
    <name evidence="3" type="ORF">NAEGRDRAFT_72161</name>
</gene>
<dbReference type="RefSeq" id="XP_002672823.1">
    <property type="nucleotide sequence ID" value="XM_002672777.1"/>
</dbReference>